<evidence type="ECO:0000313" key="8">
    <source>
        <dbReference type="Proteomes" id="UP000193218"/>
    </source>
</evidence>
<dbReference type="InterPro" id="IPR013939">
    <property type="entry name" value="Regulatory_Dfp1/Him1"/>
</dbReference>
<dbReference type="RefSeq" id="XP_021871249.1">
    <property type="nucleotide sequence ID" value="XM_022013385.1"/>
</dbReference>
<evidence type="ECO:0000313" key="7">
    <source>
        <dbReference type="EMBL" id="ORX37211.1"/>
    </source>
</evidence>
<feature type="region of interest" description="Disordered" evidence="5">
    <location>
        <begin position="599"/>
        <end position="629"/>
    </location>
</feature>
<dbReference type="GO" id="GO:1901987">
    <property type="term" value="P:regulation of cell cycle phase transition"/>
    <property type="evidence" value="ECO:0007669"/>
    <property type="project" value="TreeGrafter"/>
</dbReference>
<feature type="domain" description="DBF4-type" evidence="6">
    <location>
        <begin position="513"/>
        <end position="562"/>
    </location>
</feature>
<dbReference type="Proteomes" id="UP000193218">
    <property type="component" value="Unassembled WGS sequence"/>
</dbReference>
<dbReference type="GO" id="GO:0043539">
    <property type="term" value="F:protein serine/threonine kinase activator activity"/>
    <property type="evidence" value="ECO:0007669"/>
    <property type="project" value="TreeGrafter"/>
</dbReference>
<keyword evidence="1" id="KW-0479">Metal-binding</keyword>
<accession>A0A1Y1UGL6</accession>
<dbReference type="GeneID" id="33555193"/>
<comment type="caution">
    <text evidence="7">The sequence shown here is derived from an EMBL/GenBank/DDBJ whole genome shotgun (WGS) entry which is preliminary data.</text>
</comment>
<dbReference type="GO" id="GO:0010571">
    <property type="term" value="P:positive regulation of nuclear cell cycle DNA replication"/>
    <property type="evidence" value="ECO:0007669"/>
    <property type="project" value="TreeGrafter"/>
</dbReference>
<keyword evidence="3" id="KW-0862">Zinc</keyword>
<dbReference type="GO" id="GO:0031431">
    <property type="term" value="C:Dbf4-dependent protein kinase complex"/>
    <property type="evidence" value="ECO:0007669"/>
    <property type="project" value="TreeGrafter"/>
</dbReference>
<dbReference type="Pfam" id="PF00533">
    <property type="entry name" value="BRCT"/>
    <property type="match status" value="1"/>
</dbReference>
<evidence type="ECO:0000256" key="2">
    <source>
        <dbReference type="ARBA" id="ARBA00022771"/>
    </source>
</evidence>
<dbReference type="FunFam" id="6.10.250.3410:FF:000001">
    <property type="entry name" value="Protein DBF4 homolog A"/>
    <property type="match status" value="1"/>
</dbReference>
<dbReference type="SMART" id="SM00586">
    <property type="entry name" value="ZnF_DBF"/>
    <property type="match status" value="1"/>
</dbReference>
<dbReference type="GO" id="GO:0008270">
    <property type="term" value="F:zinc ion binding"/>
    <property type="evidence" value="ECO:0007669"/>
    <property type="project" value="UniProtKB-KW"/>
</dbReference>
<dbReference type="OrthoDB" id="21380at2759"/>
<evidence type="ECO:0000256" key="5">
    <source>
        <dbReference type="SAM" id="MobiDB-lite"/>
    </source>
</evidence>
<protein>
    <submittedName>
        <fullName evidence="7">Dfp1/Him1, central region-domain-containing protein</fullName>
    </submittedName>
</protein>
<dbReference type="PANTHER" id="PTHR15375">
    <property type="entry name" value="ACTIVATOR OF S-PHASE KINASE-RELATED"/>
    <property type="match status" value="1"/>
</dbReference>
<dbReference type="PANTHER" id="PTHR15375:SF26">
    <property type="entry name" value="PROTEIN CHIFFON"/>
    <property type="match status" value="1"/>
</dbReference>
<dbReference type="Pfam" id="PF08630">
    <property type="entry name" value="Dfp1_Him1_M"/>
    <property type="match status" value="1"/>
</dbReference>
<dbReference type="CDD" id="cd00027">
    <property type="entry name" value="BRCT"/>
    <property type="match status" value="1"/>
</dbReference>
<evidence type="ECO:0000256" key="3">
    <source>
        <dbReference type="ARBA" id="ARBA00022833"/>
    </source>
</evidence>
<dbReference type="InterPro" id="IPR006572">
    <property type="entry name" value="Znf_DBF"/>
</dbReference>
<keyword evidence="8" id="KW-1185">Reference proteome</keyword>
<proteinExistence type="predicted"/>
<dbReference type="SUPFAM" id="SSF52113">
    <property type="entry name" value="BRCT domain"/>
    <property type="match status" value="1"/>
</dbReference>
<reference evidence="7 8" key="1">
    <citation type="submission" date="2017-03" db="EMBL/GenBank/DDBJ databases">
        <title>Widespread Adenine N6-methylation of Active Genes in Fungi.</title>
        <authorList>
            <consortium name="DOE Joint Genome Institute"/>
            <person name="Mondo S.J."/>
            <person name="Dannebaum R.O."/>
            <person name="Kuo R.C."/>
            <person name="Louie K.B."/>
            <person name="Bewick A.J."/>
            <person name="Labutti K."/>
            <person name="Haridas S."/>
            <person name="Kuo A."/>
            <person name="Salamov A."/>
            <person name="Ahrendt S.R."/>
            <person name="Lau R."/>
            <person name="Bowen B.P."/>
            <person name="Lipzen A."/>
            <person name="Sullivan W."/>
            <person name="Andreopoulos W.B."/>
            <person name="Clum A."/>
            <person name="Lindquist E."/>
            <person name="Daum C."/>
            <person name="Northen T.R."/>
            <person name="Ramamoorthy G."/>
            <person name="Schmitz R.J."/>
            <person name="Gryganskyi A."/>
            <person name="Culley D."/>
            <person name="Magnuson J."/>
            <person name="James T.Y."/>
            <person name="O'Malley M.A."/>
            <person name="Stajich J.E."/>
            <person name="Spatafora J.W."/>
            <person name="Visel A."/>
            <person name="Grigoriev I.V."/>
        </authorList>
    </citation>
    <scope>NUCLEOTIDE SEQUENCE [LARGE SCALE GENOMIC DNA]</scope>
    <source>
        <strain evidence="7 8">NRRL Y-17943</strain>
    </source>
</reference>
<dbReference type="InterPro" id="IPR001357">
    <property type="entry name" value="BRCT_dom"/>
</dbReference>
<organism evidence="7 8">
    <name type="scientific">Kockovaella imperatae</name>
    <dbReference type="NCBI Taxonomy" id="4999"/>
    <lineage>
        <taxon>Eukaryota</taxon>
        <taxon>Fungi</taxon>
        <taxon>Dikarya</taxon>
        <taxon>Basidiomycota</taxon>
        <taxon>Agaricomycotina</taxon>
        <taxon>Tremellomycetes</taxon>
        <taxon>Tremellales</taxon>
        <taxon>Cuniculitremaceae</taxon>
        <taxon>Kockovaella</taxon>
    </lineage>
</organism>
<dbReference type="InterPro" id="IPR036420">
    <property type="entry name" value="BRCT_dom_sf"/>
</dbReference>
<dbReference type="InterPro" id="IPR051590">
    <property type="entry name" value="Replication_Regulatory_Kinase"/>
</dbReference>
<evidence type="ECO:0000259" key="6">
    <source>
        <dbReference type="PROSITE" id="PS51265"/>
    </source>
</evidence>
<dbReference type="EMBL" id="NBSH01000006">
    <property type="protein sequence ID" value="ORX37211.1"/>
    <property type="molecule type" value="Genomic_DNA"/>
</dbReference>
<dbReference type="STRING" id="4999.A0A1Y1UGL6"/>
<gene>
    <name evidence="7" type="ORF">BD324DRAFT_579514</name>
</gene>
<dbReference type="Gene3D" id="3.40.50.10190">
    <property type="entry name" value="BRCT domain"/>
    <property type="match status" value="1"/>
</dbReference>
<dbReference type="InParanoid" id="A0A1Y1UGL6"/>
<evidence type="ECO:0000256" key="4">
    <source>
        <dbReference type="PROSITE-ProRule" id="PRU00600"/>
    </source>
</evidence>
<keyword evidence="2 4" id="KW-0863">Zinc-finger</keyword>
<dbReference type="PROSITE" id="PS51265">
    <property type="entry name" value="ZF_DBF4"/>
    <property type="match status" value="1"/>
</dbReference>
<name>A0A1Y1UGL6_9TREE</name>
<dbReference type="GO" id="GO:0003676">
    <property type="term" value="F:nucleic acid binding"/>
    <property type="evidence" value="ECO:0007669"/>
    <property type="project" value="InterPro"/>
</dbReference>
<dbReference type="FunCoup" id="A0A1Y1UGL6">
    <property type="interactions" value="78"/>
</dbReference>
<dbReference type="Gene3D" id="6.10.250.3410">
    <property type="entry name" value="DBF zinc finger"/>
    <property type="match status" value="1"/>
</dbReference>
<dbReference type="InterPro" id="IPR038545">
    <property type="entry name" value="Znf_DBF_sf"/>
</dbReference>
<dbReference type="AlphaFoldDB" id="A0A1Y1UGL6"/>
<dbReference type="Pfam" id="PF07535">
    <property type="entry name" value="zf-DBF"/>
    <property type="match status" value="1"/>
</dbReference>
<evidence type="ECO:0000256" key="1">
    <source>
        <dbReference type="ARBA" id="ARBA00022723"/>
    </source>
</evidence>
<sequence>MESSKSAIADAVFAPPGPQEILLKRDILSPVRLNSLGQPSISSKLLHPSKPSRLSLHRSVPKPALVPDVFAAVSAESSFSSRPSSTTVANAKRVNDAGSLPASKRSKIDKGQVEVFTGKHKAEEEKWKSKWIRAFPSLVFHFEVGADASQRKGLIAKVTSMGAKVDQFLSRSTTHVIVKSIPSPSKGKAKLDIVRKSIPPRESPKNPFLDDTGATELVKKAEALNMKVWTEEKLRSMLTKLAPDQVTATDSLRTLLEDEKIHGTRERDLNAPRPDFFYFKPGSRYLLVEDATARHRTVMTKEYSAVPKDGAYEWPVLFESFLRPSSSVAHCTSSAEEIRDRAWSLYVDRKPYKGEEPPDLDRQTSMSSRAVATPEPSELAPYLLASGNSVTITSNIASTSATSNSPGIFTGPGFGPKDRALAQMSKRIQVLKGNAHLAATKRRASELQLASAPSSIRVPSQPNIAPKKVFMTQEQVLKMLQQIKAPVNEKPVSREKRIENHEKVYSGLHGRDQEVAAGYCENCRVRYTDLSVHITSKKHRRFATDPSNFASLDELLKLLVRPLNPAVFSQLPPVCVTPHGKDDLCDICTTGQFFSSQSSQSIGTEVDTDNDSQDYASQGSFDDLIVDDS</sequence>